<dbReference type="Proteomes" id="UP000054776">
    <property type="component" value="Unassembled WGS sequence"/>
</dbReference>
<dbReference type="InParanoid" id="A0A0V1AME8"/>
<sequence length="80" mass="8948">MHFPYTVSQSCTHFPIKGSLLFHMQVSLSNVKLAVSMTRLVRPVPTPSYTHHSYHLIPQSLSQSIFYEIAAGNVALSSFL</sequence>
<keyword evidence="2" id="KW-1185">Reference proteome</keyword>
<organism evidence="1 2">
    <name type="scientific">Trichinella spiralis</name>
    <name type="common">Trichina worm</name>
    <dbReference type="NCBI Taxonomy" id="6334"/>
    <lineage>
        <taxon>Eukaryota</taxon>
        <taxon>Metazoa</taxon>
        <taxon>Ecdysozoa</taxon>
        <taxon>Nematoda</taxon>
        <taxon>Enoplea</taxon>
        <taxon>Dorylaimia</taxon>
        <taxon>Trichinellida</taxon>
        <taxon>Trichinellidae</taxon>
        <taxon>Trichinella</taxon>
    </lineage>
</organism>
<dbReference type="EMBL" id="JYDH01000797">
    <property type="protein sequence ID" value="KRY25673.1"/>
    <property type="molecule type" value="Genomic_DNA"/>
</dbReference>
<comment type="caution">
    <text evidence="1">The sequence shown here is derived from an EMBL/GenBank/DDBJ whole genome shotgun (WGS) entry which is preliminary data.</text>
</comment>
<evidence type="ECO:0000313" key="1">
    <source>
        <dbReference type="EMBL" id="KRY25673.1"/>
    </source>
</evidence>
<dbReference type="AlphaFoldDB" id="A0A0V1AME8"/>
<proteinExistence type="predicted"/>
<gene>
    <name evidence="1" type="ORF">T01_2059</name>
</gene>
<accession>A0A0V1AME8</accession>
<evidence type="ECO:0000313" key="2">
    <source>
        <dbReference type="Proteomes" id="UP000054776"/>
    </source>
</evidence>
<reference evidence="1 2" key="1">
    <citation type="submission" date="2015-01" db="EMBL/GenBank/DDBJ databases">
        <title>Evolution of Trichinella species and genotypes.</title>
        <authorList>
            <person name="Korhonen P.K."/>
            <person name="Edoardo P."/>
            <person name="Giuseppe L.R."/>
            <person name="Gasser R.B."/>
        </authorList>
    </citation>
    <scope>NUCLEOTIDE SEQUENCE [LARGE SCALE GENOMIC DNA]</scope>
    <source>
        <strain evidence="1">ISS3</strain>
    </source>
</reference>
<name>A0A0V1AME8_TRISP</name>
<protein>
    <submittedName>
        <fullName evidence="1">Uncharacterized protein</fullName>
    </submittedName>
</protein>